<dbReference type="SUPFAM" id="SSF55729">
    <property type="entry name" value="Acyl-CoA N-acyltransferases (Nat)"/>
    <property type="match status" value="1"/>
</dbReference>
<sequence length="163" mass="17676">MELRLLPMPDVELAAWIAASLNDYVADRIKGGETAELAEATAEKSFAELFPDGKPTVGHVVRNAIRDDGEAVGYIWIGPDSSNGESAWWVWDIAVHAQHRGRGYGRKIMELAEAKAVASGATSMGLHVFGFNTIARDLYESMGYAPTSIRMAKQLNATPAEVI</sequence>
<dbReference type="PANTHER" id="PTHR43420:SF47">
    <property type="entry name" value="N-ACETYLTRANSFERASE DOMAIN-CONTAINING PROTEIN"/>
    <property type="match status" value="1"/>
</dbReference>
<reference evidence="4 5" key="1">
    <citation type="submission" date="2021-03" db="EMBL/GenBank/DDBJ databases">
        <title>Sequencing the genomes of 1000 actinobacteria strains.</title>
        <authorList>
            <person name="Klenk H.-P."/>
        </authorList>
    </citation>
    <scope>NUCLEOTIDE SEQUENCE [LARGE SCALE GENOMIC DNA]</scope>
    <source>
        <strain evidence="4 5">DSM 16005</strain>
    </source>
</reference>
<dbReference type="CDD" id="cd04301">
    <property type="entry name" value="NAT_SF"/>
    <property type="match status" value="1"/>
</dbReference>
<evidence type="ECO:0000256" key="1">
    <source>
        <dbReference type="ARBA" id="ARBA00022679"/>
    </source>
</evidence>
<dbReference type="Pfam" id="PF00583">
    <property type="entry name" value="Acetyltransf_1"/>
    <property type="match status" value="1"/>
</dbReference>
<feature type="domain" description="N-acetyltransferase" evidence="3">
    <location>
        <begin position="1"/>
        <end position="163"/>
    </location>
</feature>
<evidence type="ECO:0000259" key="3">
    <source>
        <dbReference type="PROSITE" id="PS51186"/>
    </source>
</evidence>
<accession>A0ABS4YV78</accession>
<dbReference type="InterPro" id="IPR016181">
    <property type="entry name" value="Acyl_CoA_acyltransferase"/>
</dbReference>
<keyword evidence="1" id="KW-0808">Transferase</keyword>
<dbReference type="InterPro" id="IPR000182">
    <property type="entry name" value="GNAT_dom"/>
</dbReference>
<name>A0ABS4YV78_9MICC</name>
<dbReference type="InterPro" id="IPR050680">
    <property type="entry name" value="YpeA/RimI_acetyltransf"/>
</dbReference>
<protein>
    <submittedName>
        <fullName evidence="4">Ribosomal protein S18 acetylase RimI-like enzyme</fullName>
    </submittedName>
</protein>
<keyword evidence="5" id="KW-1185">Reference proteome</keyword>
<evidence type="ECO:0000256" key="2">
    <source>
        <dbReference type="ARBA" id="ARBA00023315"/>
    </source>
</evidence>
<evidence type="ECO:0000313" key="5">
    <source>
        <dbReference type="Proteomes" id="UP000711614"/>
    </source>
</evidence>
<dbReference type="Proteomes" id="UP000711614">
    <property type="component" value="Unassembled WGS sequence"/>
</dbReference>
<gene>
    <name evidence="4" type="ORF">JOF48_001503</name>
</gene>
<dbReference type="RefSeq" id="WP_209679118.1">
    <property type="nucleotide sequence ID" value="NZ_JAGIOI010000001.1"/>
</dbReference>
<organism evidence="4 5">
    <name type="scientific">Arthrobacter stackebrandtii</name>
    <dbReference type="NCBI Taxonomy" id="272161"/>
    <lineage>
        <taxon>Bacteria</taxon>
        <taxon>Bacillati</taxon>
        <taxon>Actinomycetota</taxon>
        <taxon>Actinomycetes</taxon>
        <taxon>Micrococcales</taxon>
        <taxon>Micrococcaceae</taxon>
        <taxon>Arthrobacter</taxon>
    </lineage>
</organism>
<proteinExistence type="predicted"/>
<comment type="caution">
    <text evidence="4">The sequence shown here is derived from an EMBL/GenBank/DDBJ whole genome shotgun (WGS) entry which is preliminary data.</text>
</comment>
<dbReference type="PANTHER" id="PTHR43420">
    <property type="entry name" value="ACETYLTRANSFERASE"/>
    <property type="match status" value="1"/>
</dbReference>
<dbReference type="EMBL" id="JAGIOI010000001">
    <property type="protein sequence ID" value="MBP2412704.1"/>
    <property type="molecule type" value="Genomic_DNA"/>
</dbReference>
<evidence type="ECO:0000313" key="4">
    <source>
        <dbReference type="EMBL" id="MBP2412704.1"/>
    </source>
</evidence>
<keyword evidence="2" id="KW-0012">Acyltransferase</keyword>
<dbReference type="Gene3D" id="3.40.630.30">
    <property type="match status" value="1"/>
</dbReference>
<dbReference type="PROSITE" id="PS51186">
    <property type="entry name" value="GNAT"/>
    <property type="match status" value="1"/>
</dbReference>